<dbReference type="AlphaFoldDB" id="A0A382TE22"/>
<dbReference type="PANTHER" id="PTHR12147">
    <property type="entry name" value="METALLOPEPTIDASE M28 FAMILY MEMBER"/>
    <property type="match status" value="1"/>
</dbReference>
<sequence length="135" mass="14965">MIEPATQHLENHLLAILEERNPFTTLDRLHKTGRYITAHFESLSLPVQQEKVLFEGTESVNVLGLKEGKSRPDEVFILAAHYDTVEGTPGADDNGSAVAALLEIARCLEPVPLDTSLLYAAFTLEEYGFIGSRHF</sequence>
<dbReference type="Pfam" id="PF04389">
    <property type="entry name" value="Peptidase_M28"/>
    <property type="match status" value="1"/>
</dbReference>
<dbReference type="Gene3D" id="3.40.630.10">
    <property type="entry name" value="Zn peptidases"/>
    <property type="match status" value="1"/>
</dbReference>
<feature type="non-terminal residue" evidence="2">
    <location>
        <position position="135"/>
    </location>
</feature>
<evidence type="ECO:0000259" key="1">
    <source>
        <dbReference type="Pfam" id="PF04389"/>
    </source>
</evidence>
<protein>
    <recommendedName>
        <fullName evidence="1">Peptidase M28 domain-containing protein</fullName>
    </recommendedName>
</protein>
<feature type="domain" description="Peptidase M28" evidence="1">
    <location>
        <begin position="61"/>
        <end position="135"/>
    </location>
</feature>
<name>A0A382TE22_9ZZZZ</name>
<dbReference type="GO" id="GO:0008235">
    <property type="term" value="F:metalloexopeptidase activity"/>
    <property type="evidence" value="ECO:0007669"/>
    <property type="project" value="InterPro"/>
</dbReference>
<proteinExistence type="predicted"/>
<gene>
    <name evidence="2" type="ORF">METZ01_LOCUS372515</name>
</gene>
<dbReference type="PANTHER" id="PTHR12147:SF26">
    <property type="entry name" value="PEPTIDASE M28 DOMAIN-CONTAINING PROTEIN"/>
    <property type="match status" value="1"/>
</dbReference>
<organism evidence="2">
    <name type="scientific">marine metagenome</name>
    <dbReference type="NCBI Taxonomy" id="408172"/>
    <lineage>
        <taxon>unclassified sequences</taxon>
        <taxon>metagenomes</taxon>
        <taxon>ecological metagenomes</taxon>
    </lineage>
</organism>
<dbReference type="SUPFAM" id="SSF53187">
    <property type="entry name" value="Zn-dependent exopeptidases"/>
    <property type="match status" value="1"/>
</dbReference>
<accession>A0A382TE22</accession>
<reference evidence="2" key="1">
    <citation type="submission" date="2018-05" db="EMBL/GenBank/DDBJ databases">
        <authorList>
            <person name="Lanie J.A."/>
            <person name="Ng W.-L."/>
            <person name="Kazmierczak K.M."/>
            <person name="Andrzejewski T.M."/>
            <person name="Davidsen T.M."/>
            <person name="Wayne K.J."/>
            <person name="Tettelin H."/>
            <person name="Glass J.I."/>
            <person name="Rusch D."/>
            <person name="Podicherti R."/>
            <person name="Tsui H.-C.T."/>
            <person name="Winkler M.E."/>
        </authorList>
    </citation>
    <scope>NUCLEOTIDE SEQUENCE</scope>
</reference>
<evidence type="ECO:0000313" key="2">
    <source>
        <dbReference type="EMBL" id="SVD19661.1"/>
    </source>
</evidence>
<dbReference type="GO" id="GO:0006508">
    <property type="term" value="P:proteolysis"/>
    <property type="evidence" value="ECO:0007669"/>
    <property type="project" value="InterPro"/>
</dbReference>
<dbReference type="InterPro" id="IPR007484">
    <property type="entry name" value="Peptidase_M28"/>
</dbReference>
<dbReference type="InterPro" id="IPR045175">
    <property type="entry name" value="M28_fam"/>
</dbReference>
<dbReference type="EMBL" id="UINC01135485">
    <property type="protein sequence ID" value="SVD19661.1"/>
    <property type="molecule type" value="Genomic_DNA"/>
</dbReference>